<dbReference type="InterPro" id="IPR036291">
    <property type="entry name" value="NAD(P)-bd_dom_sf"/>
</dbReference>
<organism evidence="3 4">
    <name type="scientific">Candidatus Corynebacterium faecigallinarum</name>
    <dbReference type="NCBI Taxonomy" id="2838528"/>
    <lineage>
        <taxon>Bacteria</taxon>
        <taxon>Bacillati</taxon>
        <taxon>Actinomycetota</taxon>
        <taxon>Actinomycetes</taxon>
        <taxon>Mycobacteriales</taxon>
        <taxon>Corynebacteriaceae</taxon>
        <taxon>Corynebacterium</taxon>
    </lineage>
</organism>
<evidence type="ECO:0000313" key="4">
    <source>
        <dbReference type="Proteomes" id="UP000823858"/>
    </source>
</evidence>
<dbReference type="InterPro" id="IPR002347">
    <property type="entry name" value="SDR_fam"/>
</dbReference>
<accession>A0A9D2QDH6</accession>
<evidence type="ECO:0000313" key="3">
    <source>
        <dbReference type="EMBL" id="HJC84064.1"/>
    </source>
</evidence>
<dbReference type="Pfam" id="PF00106">
    <property type="entry name" value="adh_short"/>
    <property type="match status" value="1"/>
</dbReference>
<dbReference type="SUPFAM" id="SSF51735">
    <property type="entry name" value="NAD(P)-binding Rossmann-fold domains"/>
    <property type="match status" value="1"/>
</dbReference>
<dbReference type="EMBL" id="DWVP01000001">
    <property type="protein sequence ID" value="HJC84064.1"/>
    <property type="molecule type" value="Genomic_DNA"/>
</dbReference>
<name>A0A9D2QDH6_9CORY</name>
<dbReference type="PANTHER" id="PTHR44196:SF1">
    <property type="entry name" value="DEHYDROGENASE_REDUCTASE SDR FAMILY MEMBER 7B"/>
    <property type="match status" value="1"/>
</dbReference>
<keyword evidence="2" id="KW-0560">Oxidoreductase</keyword>
<reference evidence="3" key="2">
    <citation type="submission" date="2021-04" db="EMBL/GenBank/DDBJ databases">
        <authorList>
            <person name="Gilroy R."/>
        </authorList>
    </citation>
    <scope>NUCLEOTIDE SEQUENCE</scope>
    <source>
        <strain evidence="3">ChiHjej13B12-4958</strain>
    </source>
</reference>
<evidence type="ECO:0000256" key="2">
    <source>
        <dbReference type="ARBA" id="ARBA00023002"/>
    </source>
</evidence>
<evidence type="ECO:0000256" key="1">
    <source>
        <dbReference type="ARBA" id="ARBA00006484"/>
    </source>
</evidence>
<dbReference type="NCBIfam" id="NF006099">
    <property type="entry name" value="PRK08251.1"/>
    <property type="match status" value="1"/>
</dbReference>
<dbReference type="GO" id="GO:0016491">
    <property type="term" value="F:oxidoreductase activity"/>
    <property type="evidence" value="ECO:0007669"/>
    <property type="project" value="UniProtKB-KW"/>
</dbReference>
<protein>
    <submittedName>
        <fullName evidence="3">SDR family oxidoreductase</fullName>
    </submittedName>
</protein>
<dbReference type="Gene3D" id="3.40.50.720">
    <property type="entry name" value="NAD(P)-binding Rossmann-like Domain"/>
    <property type="match status" value="1"/>
</dbReference>
<comment type="caution">
    <text evidence="3">The sequence shown here is derived from an EMBL/GenBank/DDBJ whole genome shotgun (WGS) entry which is preliminary data.</text>
</comment>
<dbReference type="GO" id="GO:0016020">
    <property type="term" value="C:membrane"/>
    <property type="evidence" value="ECO:0007669"/>
    <property type="project" value="TreeGrafter"/>
</dbReference>
<comment type="similarity">
    <text evidence="1">Belongs to the short-chain dehydrogenases/reductases (SDR) family.</text>
</comment>
<dbReference type="PANTHER" id="PTHR44196">
    <property type="entry name" value="DEHYDROGENASE/REDUCTASE SDR FAMILY MEMBER 7B"/>
    <property type="match status" value="1"/>
</dbReference>
<dbReference type="AlphaFoldDB" id="A0A9D2QDH6"/>
<sequence length="250" mass="26525">MTRQGSIIITGASSGLGEEMARQFAALGYDLGLAARRVERLEELRAEITASHPGVTVVTTALDVTDGEAVHTVFAELDAELGGIDRIIANAGSGEGKALGTGGWTRNEITARTNFLGVLAQADAALEIFRRQGSGHLVVMSSMSALRGMRRAMTTYAASKAGVAAIAEGVRAEQIKGVDVSTIYPGYIASEMNANVRDKTPYLVDTTTGVTAIVQAIEKRRIKAYVPAWPWAPLGVAMRILPLSIVRRLT</sequence>
<dbReference type="Proteomes" id="UP000823858">
    <property type="component" value="Unassembled WGS sequence"/>
</dbReference>
<proteinExistence type="inferred from homology"/>
<gene>
    <name evidence="3" type="ORF">H9751_00645</name>
</gene>
<dbReference type="PRINTS" id="PR00081">
    <property type="entry name" value="GDHRDH"/>
</dbReference>
<reference evidence="3" key="1">
    <citation type="journal article" date="2021" name="PeerJ">
        <title>Extensive microbial diversity within the chicken gut microbiome revealed by metagenomics and culture.</title>
        <authorList>
            <person name="Gilroy R."/>
            <person name="Ravi A."/>
            <person name="Getino M."/>
            <person name="Pursley I."/>
            <person name="Horton D.L."/>
            <person name="Alikhan N.F."/>
            <person name="Baker D."/>
            <person name="Gharbi K."/>
            <person name="Hall N."/>
            <person name="Watson M."/>
            <person name="Adriaenssens E.M."/>
            <person name="Foster-Nyarko E."/>
            <person name="Jarju S."/>
            <person name="Secka A."/>
            <person name="Antonio M."/>
            <person name="Oren A."/>
            <person name="Chaudhuri R.R."/>
            <person name="La Ragione R."/>
            <person name="Hildebrand F."/>
            <person name="Pallen M.J."/>
        </authorList>
    </citation>
    <scope>NUCLEOTIDE SEQUENCE</scope>
    <source>
        <strain evidence="3">ChiHjej13B12-4958</strain>
    </source>
</reference>